<organism evidence="1 2">
    <name type="scientific">Aspergillus glaucus CBS 516.65</name>
    <dbReference type="NCBI Taxonomy" id="1160497"/>
    <lineage>
        <taxon>Eukaryota</taxon>
        <taxon>Fungi</taxon>
        <taxon>Dikarya</taxon>
        <taxon>Ascomycota</taxon>
        <taxon>Pezizomycotina</taxon>
        <taxon>Eurotiomycetes</taxon>
        <taxon>Eurotiomycetidae</taxon>
        <taxon>Eurotiales</taxon>
        <taxon>Aspergillaceae</taxon>
        <taxon>Aspergillus</taxon>
        <taxon>Aspergillus subgen. Aspergillus</taxon>
    </lineage>
</organism>
<keyword evidence="2" id="KW-1185">Reference proteome</keyword>
<dbReference type="EMBL" id="KV878892">
    <property type="protein sequence ID" value="OJJ86837.1"/>
    <property type="molecule type" value="Genomic_DNA"/>
</dbReference>
<dbReference type="Proteomes" id="UP000184300">
    <property type="component" value="Unassembled WGS sequence"/>
</dbReference>
<evidence type="ECO:0000313" key="2">
    <source>
        <dbReference type="Proteomes" id="UP000184300"/>
    </source>
</evidence>
<sequence>MESSEGVSVASSYEFASPIKRFDKGTRDIFRVELVNGESYVFKPHRPKDDENDRFEYIPEGELKVYNKFRHLQGKYIPICYGIVEMNSMSGLLYLLDADVPINMLLPERVLPFVLCLQLNMVIQRANDDISVP</sequence>
<gene>
    <name evidence="1" type="ORF">ASPGLDRAFT_56383</name>
</gene>
<dbReference type="VEuPathDB" id="FungiDB:ASPGLDRAFT_56383"/>
<dbReference type="RefSeq" id="XP_022403526.1">
    <property type="nucleotide sequence ID" value="XM_022548192.1"/>
</dbReference>
<reference evidence="2" key="1">
    <citation type="journal article" date="2017" name="Genome Biol.">
        <title>Comparative genomics reveals high biological diversity and specific adaptations in the industrially and medically important fungal genus Aspergillus.</title>
        <authorList>
            <person name="de Vries R.P."/>
            <person name="Riley R."/>
            <person name="Wiebenga A."/>
            <person name="Aguilar-Osorio G."/>
            <person name="Amillis S."/>
            <person name="Uchima C.A."/>
            <person name="Anderluh G."/>
            <person name="Asadollahi M."/>
            <person name="Askin M."/>
            <person name="Barry K."/>
            <person name="Battaglia E."/>
            <person name="Bayram O."/>
            <person name="Benocci T."/>
            <person name="Braus-Stromeyer S.A."/>
            <person name="Caldana C."/>
            <person name="Canovas D."/>
            <person name="Cerqueira G.C."/>
            <person name="Chen F."/>
            <person name="Chen W."/>
            <person name="Choi C."/>
            <person name="Clum A."/>
            <person name="Dos Santos R.A."/>
            <person name="Damasio A.R."/>
            <person name="Diallinas G."/>
            <person name="Emri T."/>
            <person name="Fekete E."/>
            <person name="Flipphi M."/>
            <person name="Freyberg S."/>
            <person name="Gallo A."/>
            <person name="Gournas C."/>
            <person name="Habgood R."/>
            <person name="Hainaut M."/>
            <person name="Harispe M.L."/>
            <person name="Henrissat B."/>
            <person name="Hilden K.S."/>
            <person name="Hope R."/>
            <person name="Hossain A."/>
            <person name="Karabika E."/>
            <person name="Karaffa L."/>
            <person name="Karanyi Z."/>
            <person name="Krasevec N."/>
            <person name="Kuo A."/>
            <person name="Kusch H."/>
            <person name="LaButti K."/>
            <person name="Lagendijk E.L."/>
            <person name="Lapidus A."/>
            <person name="Levasseur A."/>
            <person name="Lindquist E."/>
            <person name="Lipzen A."/>
            <person name="Logrieco A.F."/>
            <person name="MacCabe A."/>
            <person name="Maekelae M.R."/>
            <person name="Malavazi I."/>
            <person name="Melin P."/>
            <person name="Meyer V."/>
            <person name="Mielnichuk N."/>
            <person name="Miskei M."/>
            <person name="Molnar A.P."/>
            <person name="Mule G."/>
            <person name="Ngan C.Y."/>
            <person name="Orejas M."/>
            <person name="Orosz E."/>
            <person name="Ouedraogo J.P."/>
            <person name="Overkamp K.M."/>
            <person name="Park H.-S."/>
            <person name="Perrone G."/>
            <person name="Piumi F."/>
            <person name="Punt P.J."/>
            <person name="Ram A.F."/>
            <person name="Ramon A."/>
            <person name="Rauscher S."/>
            <person name="Record E."/>
            <person name="Riano-Pachon D.M."/>
            <person name="Robert V."/>
            <person name="Roehrig J."/>
            <person name="Ruller R."/>
            <person name="Salamov A."/>
            <person name="Salih N.S."/>
            <person name="Samson R.A."/>
            <person name="Sandor E."/>
            <person name="Sanguinetti M."/>
            <person name="Schuetze T."/>
            <person name="Sepcic K."/>
            <person name="Shelest E."/>
            <person name="Sherlock G."/>
            <person name="Sophianopoulou V."/>
            <person name="Squina F.M."/>
            <person name="Sun H."/>
            <person name="Susca A."/>
            <person name="Todd R.B."/>
            <person name="Tsang A."/>
            <person name="Unkles S.E."/>
            <person name="van de Wiele N."/>
            <person name="van Rossen-Uffink D."/>
            <person name="Oliveira J.V."/>
            <person name="Vesth T.C."/>
            <person name="Visser J."/>
            <person name="Yu J.-H."/>
            <person name="Zhou M."/>
            <person name="Andersen M.R."/>
            <person name="Archer D.B."/>
            <person name="Baker S.E."/>
            <person name="Benoit I."/>
            <person name="Brakhage A.A."/>
            <person name="Braus G.H."/>
            <person name="Fischer R."/>
            <person name="Frisvad J.C."/>
            <person name="Goldman G.H."/>
            <person name="Houbraken J."/>
            <person name="Oakley B."/>
            <person name="Pocsi I."/>
            <person name="Scazzocchio C."/>
            <person name="Seiboth B."/>
            <person name="vanKuyk P.A."/>
            <person name="Wortman J."/>
            <person name="Dyer P.S."/>
            <person name="Grigoriev I.V."/>
        </authorList>
    </citation>
    <scope>NUCLEOTIDE SEQUENCE [LARGE SCALE GENOMIC DNA]</scope>
    <source>
        <strain evidence="2">CBS 516.65</strain>
    </source>
</reference>
<proteinExistence type="predicted"/>
<accession>A0A1L9VSF5</accession>
<dbReference type="GeneID" id="34464453"/>
<dbReference type="AlphaFoldDB" id="A0A1L9VSF5"/>
<name>A0A1L9VSF5_ASPGL</name>
<evidence type="ECO:0000313" key="1">
    <source>
        <dbReference type="EMBL" id="OJJ86837.1"/>
    </source>
</evidence>
<protein>
    <submittedName>
        <fullName evidence="1">Uncharacterized protein</fullName>
    </submittedName>
</protein>